<dbReference type="GO" id="GO:0006915">
    <property type="term" value="P:apoptotic process"/>
    <property type="evidence" value="ECO:0007669"/>
    <property type="project" value="UniProtKB-KW"/>
</dbReference>
<dbReference type="PROSITE" id="PS50017">
    <property type="entry name" value="DEATH_DOMAIN"/>
    <property type="match status" value="1"/>
</dbReference>
<evidence type="ECO:0000259" key="14">
    <source>
        <dbReference type="PROSITE" id="PS50017"/>
    </source>
</evidence>
<feature type="chain" id="PRO_5019531816" description="Tumor necrosis factor receptor superfamily member 16" evidence="13">
    <location>
        <begin position="16"/>
        <end position="382"/>
    </location>
</feature>
<dbReference type="EMBL" id="BFAA01008867">
    <property type="protein sequence ID" value="GCB76770.1"/>
    <property type="molecule type" value="Genomic_DNA"/>
</dbReference>
<keyword evidence="7 12" id="KW-1133">Transmembrane helix</keyword>
<feature type="disulfide bond" evidence="11">
    <location>
        <begin position="31"/>
        <end position="44"/>
    </location>
</feature>
<feature type="disulfide bond" evidence="11">
    <location>
        <begin position="135"/>
        <end position="150"/>
    </location>
</feature>
<dbReference type="SMART" id="SM00208">
    <property type="entry name" value="TNFR"/>
    <property type="match status" value="4"/>
</dbReference>
<organism evidence="16 17">
    <name type="scientific">Scyliorhinus torazame</name>
    <name type="common">Cloudy catshark</name>
    <name type="synonym">Catulus torazame</name>
    <dbReference type="NCBI Taxonomy" id="75743"/>
    <lineage>
        <taxon>Eukaryota</taxon>
        <taxon>Metazoa</taxon>
        <taxon>Chordata</taxon>
        <taxon>Craniata</taxon>
        <taxon>Vertebrata</taxon>
        <taxon>Chondrichthyes</taxon>
        <taxon>Elasmobranchii</taxon>
        <taxon>Galeomorphii</taxon>
        <taxon>Galeoidea</taxon>
        <taxon>Carcharhiniformes</taxon>
        <taxon>Scyliorhinidae</taxon>
        <taxon>Scyliorhinus</taxon>
    </lineage>
</organism>
<dbReference type="PANTHER" id="PTHR46605:SF1">
    <property type="entry name" value="DEATH DOMAIN-CONTAINING MEMBRANE PROTEIN NRADD"/>
    <property type="match status" value="1"/>
</dbReference>
<dbReference type="Proteomes" id="UP000288216">
    <property type="component" value="Unassembled WGS sequence"/>
</dbReference>
<feature type="repeat" description="TNFR-Cys" evidence="11">
    <location>
        <begin position="94"/>
        <end position="132"/>
    </location>
</feature>
<feature type="disulfide bond" evidence="11">
    <location>
        <begin position="153"/>
        <end position="166"/>
    </location>
</feature>
<comment type="caution">
    <text evidence="11">Lacks conserved residue(s) required for the propagation of feature annotation.</text>
</comment>
<feature type="domain" description="Death" evidence="14">
    <location>
        <begin position="312"/>
        <end position="376"/>
    </location>
</feature>
<dbReference type="PANTHER" id="PTHR46605">
    <property type="entry name" value="TUMOR NECROSIS FACTOR RECEPTOR"/>
    <property type="match status" value="1"/>
</dbReference>
<protein>
    <recommendedName>
        <fullName evidence="18">Tumor necrosis factor receptor superfamily member 16</fullName>
    </recommendedName>
</protein>
<evidence type="ECO:0000256" key="2">
    <source>
        <dbReference type="ARBA" id="ARBA00022475"/>
    </source>
</evidence>
<feature type="disulfide bond" evidence="11">
    <location>
        <begin position="114"/>
        <end position="132"/>
    </location>
</feature>
<keyword evidence="10" id="KW-0325">Glycoprotein</keyword>
<feature type="disulfide bond" evidence="11">
    <location>
        <begin position="111"/>
        <end position="124"/>
    </location>
</feature>
<comment type="caution">
    <text evidence="16">The sequence shown here is derived from an EMBL/GenBank/DDBJ whole genome shotgun (WGS) entry which is preliminary data.</text>
</comment>
<proteinExistence type="predicted"/>
<keyword evidence="9 11" id="KW-1015">Disulfide bond</keyword>
<dbReference type="InterPro" id="IPR041448">
    <property type="entry name" value="TNFR16_TM"/>
</dbReference>
<keyword evidence="2" id="KW-1003">Cell membrane</keyword>
<dbReference type="GO" id="GO:0009986">
    <property type="term" value="C:cell surface"/>
    <property type="evidence" value="ECO:0007669"/>
    <property type="project" value="TreeGrafter"/>
</dbReference>
<evidence type="ECO:0008006" key="18">
    <source>
        <dbReference type="Google" id="ProtNLM"/>
    </source>
</evidence>
<dbReference type="Pfam" id="PF00020">
    <property type="entry name" value="TNFR_c6"/>
    <property type="match status" value="3"/>
</dbReference>
<dbReference type="SUPFAM" id="SSF47986">
    <property type="entry name" value="DEATH domain"/>
    <property type="match status" value="1"/>
</dbReference>
<evidence type="ECO:0000256" key="10">
    <source>
        <dbReference type="ARBA" id="ARBA00023180"/>
    </source>
</evidence>
<dbReference type="CDD" id="cd08311">
    <property type="entry name" value="Death_p75NR"/>
    <property type="match status" value="1"/>
</dbReference>
<feature type="domain" description="TNFR-Cys" evidence="15">
    <location>
        <begin position="134"/>
        <end position="174"/>
    </location>
</feature>
<dbReference type="PROSITE" id="PS50050">
    <property type="entry name" value="TNFR_NGFR_2"/>
    <property type="match status" value="4"/>
</dbReference>
<dbReference type="OrthoDB" id="10061577at2759"/>
<accession>A0A401PUF7</accession>
<reference evidence="16 17" key="1">
    <citation type="journal article" date="2018" name="Nat. Ecol. Evol.">
        <title>Shark genomes provide insights into elasmobranch evolution and the origin of vertebrates.</title>
        <authorList>
            <person name="Hara Y"/>
            <person name="Yamaguchi K"/>
            <person name="Onimaru K"/>
            <person name="Kadota M"/>
            <person name="Koyanagi M"/>
            <person name="Keeley SD"/>
            <person name="Tatsumi K"/>
            <person name="Tanaka K"/>
            <person name="Motone F"/>
            <person name="Kageyama Y"/>
            <person name="Nozu R"/>
            <person name="Adachi N"/>
            <person name="Nishimura O"/>
            <person name="Nakagawa R"/>
            <person name="Tanegashima C"/>
            <person name="Kiyatake I"/>
            <person name="Matsumoto R"/>
            <person name="Murakumo K"/>
            <person name="Nishida K"/>
            <person name="Terakita A"/>
            <person name="Kuratani S"/>
            <person name="Sato K"/>
            <person name="Hyodo S Kuraku.S."/>
        </authorList>
    </citation>
    <scope>NUCLEOTIDE SEQUENCE [LARGE SCALE GENOMIC DNA]</scope>
</reference>
<feature type="repeat" description="TNFR-Cys" evidence="11">
    <location>
        <begin position="134"/>
        <end position="174"/>
    </location>
</feature>
<evidence type="ECO:0000256" key="13">
    <source>
        <dbReference type="SAM" id="SignalP"/>
    </source>
</evidence>
<evidence type="ECO:0000256" key="7">
    <source>
        <dbReference type="ARBA" id="ARBA00022989"/>
    </source>
</evidence>
<dbReference type="InterPro" id="IPR052302">
    <property type="entry name" value="Neurotrophin_rcpt-DD"/>
</dbReference>
<feature type="signal peptide" evidence="13">
    <location>
        <begin position="1"/>
        <end position="15"/>
    </location>
</feature>
<keyword evidence="3 12" id="KW-0812">Transmembrane</keyword>
<dbReference type="InterPro" id="IPR000488">
    <property type="entry name" value="Death_dom"/>
</dbReference>
<dbReference type="GO" id="GO:0007266">
    <property type="term" value="P:Rho protein signal transduction"/>
    <property type="evidence" value="ECO:0007669"/>
    <property type="project" value="TreeGrafter"/>
</dbReference>
<name>A0A401PUF7_SCYTO</name>
<evidence type="ECO:0000256" key="12">
    <source>
        <dbReference type="SAM" id="Phobius"/>
    </source>
</evidence>
<dbReference type="Gene3D" id="6.10.250.1780">
    <property type="match status" value="1"/>
</dbReference>
<keyword evidence="4" id="KW-0053">Apoptosis</keyword>
<dbReference type="GO" id="GO:0048406">
    <property type="term" value="F:nerve growth factor binding"/>
    <property type="evidence" value="ECO:0007669"/>
    <property type="project" value="TreeGrafter"/>
</dbReference>
<evidence type="ECO:0000256" key="1">
    <source>
        <dbReference type="ARBA" id="ARBA00004162"/>
    </source>
</evidence>
<dbReference type="Gene3D" id="1.10.533.10">
    <property type="entry name" value="Death Domain, Fas"/>
    <property type="match status" value="1"/>
</dbReference>
<feature type="domain" description="TNFR-Cys" evidence="15">
    <location>
        <begin position="18"/>
        <end position="51"/>
    </location>
</feature>
<feature type="disulfide bond" evidence="11">
    <location>
        <begin position="72"/>
        <end position="85"/>
    </location>
</feature>
<dbReference type="SMART" id="SM00005">
    <property type="entry name" value="DEATH"/>
    <property type="match status" value="1"/>
</dbReference>
<feature type="repeat" description="TNFR-Cys" evidence="11">
    <location>
        <begin position="18"/>
        <end position="51"/>
    </location>
</feature>
<keyword evidence="5 13" id="KW-0732">Signal</keyword>
<dbReference type="GO" id="GO:0015026">
    <property type="term" value="F:coreceptor activity"/>
    <property type="evidence" value="ECO:0007669"/>
    <property type="project" value="TreeGrafter"/>
</dbReference>
<evidence type="ECO:0000256" key="5">
    <source>
        <dbReference type="ARBA" id="ARBA00022729"/>
    </source>
</evidence>
<evidence type="ECO:0000256" key="11">
    <source>
        <dbReference type="PROSITE-ProRule" id="PRU00206"/>
    </source>
</evidence>
<dbReference type="Pfam" id="PF00531">
    <property type="entry name" value="Death"/>
    <property type="match status" value="1"/>
</dbReference>
<dbReference type="InterPro" id="IPR001368">
    <property type="entry name" value="TNFR/NGFR_Cys_rich_reg"/>
</dbReference>
<evidence type="ECO:0000256" key="8">
    <source>
        <dbReference type="ARBA" id="ARBA00023136"/>
    </source>
</evidence>
<feature type="disulfide bond" evidence="11">
    <location>
        <begin position="75"/>
        <end position="93"/>
    </location>
</feature>
<dbReference type="Pfam" id="PF18422">
    <property type="entry name" value="TNFR_16_TM"/>
    <property type="match status" value="1"/>
</dbReference>
<dbReference type="STRING" id="75743.A0A401PUF7"/>
<dbReference type="InterPro" id="IPR022325">
    <property type="entry name" value="TNFR_16"/>
</dbReference>
<evidence type="ECO:0000313" key="16">
    <source>
        <dbReference type="EMBL" id="GCB76770.1"/>
    </source>
</evidence>
<evidence type="ECO:0000259" key="15">
    <source>
        <dbReference type="PROSITE" id="PS50050"/>
    </source>
</evidence>
<dbReference type="AlphaFoldDB" id="A0A401PUF7"/>
<evidence type="ECO:0000256" key="6">
    <source>
        <dbReference type="ARBA" id="ARBA00022737"/>
    </source>
</evidence>
<evidence type="ECO:0000256" key="3">
    <source>
        <dbReference type="ARBA" id="ARBA00022692"/>
    </source>
</evidence>
<dbReference type="OMA" id="CKQKHQL"/>
<dbReference type="SUPFAM" id="SSF57586">
    <property type="entry name" value="TNF receptor-like"/>
    <property type="match status" value="2"/>
</dbReference>
<evidence type="ECO:0000256" key="4">
    <source>
        <dbReference type="ARBA" id="ARBA00022703"/>
    </source>
</evidence>
<gene>
    <name evidence="16" type="ORF">scyTo_0015548</name>
</gene>
<keyword evidence="6" id="KW-0677">Repeat</keyword>
<dbReference type="GO" id="GO:0005035">
    <property type="term" value="F:death receptor activity"/>
    <property type="evidence" value="ECO:0007669"/>
    <property type="project" value="TreeGrafter"/>
</dbReference>
<evidence type="ECO:0000313" key="17">
    <source>
        <dbReference type="Proteomes" id="UP000288216"/>
    </source>
</evidence>
<dbReference type="PRINTS" id="PR01966">
    <property type="entry name" value="TNFACTORR16"/>
</dbReference>
<feature type="transmembrane region" description="Helical" evidence="12">
    <location>
        <begin position="211"/>
        <end position="231"/>
    </location>
</feature>
<dbReference type="InterPro" id="IPR011029">
    <property type="entry name" value="DEATH-like_dom_sf"/>
</dbReference>
<keyword evidence="8 12" id="KW-0472">Membrane</keyword>
<feature type="disulfide bond" evidence="11">
    <location>
        <begin position="54"/>
        <end position="69"/>
    </location>
</feature>
<keyword evidence="17" id="KW-1185">Reference proteome</keyword>
<dbReference type="GO" id="GO:0005886">
    <property type="term" value="C:plasma membrane"/>
    <property type="evidence" value="ECO:0007669"/>
    <property type="project" value="UniProtKB-SubCell"/>
</dbReference>
<feature type="repeat" description="TNFR-Cys" evidence="11">
    <location>
        <begin position="53"/>
        <end position="93"/>
    </location>
</feature>
<feature type="disulfide bond" evidence="11">
    <location>
        <begin position="156"/>
        <end position="174"/>
    </location>
</feature>
<evidence type="ECO:0000256" key="9">
    <source>
        <dbReference type="ARBA" id="ARBA00023157"/>
    </source>
</evidence>
<dbReference type="Gene3D" id="2.10.50.10">
    <property type="entry name" value="Tumor Necrosis Factor Receptor, subunit A, domain 2"/>
    <property type="match status" value="3"/>
</dbReference>
<feature type="domain" description="TNFR-Cys" evidence="15">
    <location>
        <begin position="94"/>
        <end position="132"/>
    </location>
</feature>
<comment type="subcellular location">
    <subcellularLocation>
        <location evidence="1">Cell membrane</location>
        <topology evidence="1">Single-pass membrane protein</topology>
    </subcellularLocation>
</comment>
<sequence length="382" mass="41908">MQFLFCLLYISQVLAEEVCPSGQFTLQNECCDLCPIGQGVVKECSVTNTLCQPCEQGVTFSTSATLSRCQLCSSCPDKMKVLHPCQAKNDTQCQCVEGYYLQSGSNRCVLCTTCLQGFGVVVECLGDQDTNCQPCPSNYFSEKANSLQPCVACRICGEDHFVLQECQATSDTVCLNKNSSLLKGPQVEPVRVDSESSTVNFTAYDTGKNIIPVYCSILAAVIMGLVIYVTVKCWNTCKQKKQLAKARANELDAGPEGEKLHSDSGVFVDTHSLHEPQLSKIVRANPSLYSKLPLQKREEIEQLLGNQAGNRADWRSLAHHLGYDEERVATIGRGEDSAHTLLSDWSMRDGGNLDVLCKALGRMERDDVTECLKLEPAVTSLV</sequence>
<feature type="domain" description="TNFR-Cys" evidence="15">
    <location>
        <begin position="53"/>
        <end position="93"/>
    </location>
</feature>